<evidence type="ECO:0000313" key="2">
    <source>
        <dbReference type="Proteomes" id="UP001234178"/>
    </source>
</evidence>
<dbReference type="EMBL" id="JAOYFB010000003">
    <property type="protein sequence ID" value="KAK4012142.1"/>
    <property type="molecule type" value="Genomic_DNA"/>
</dbReference>
<proteinExistence type="predicted"/>
<sequence>MGVITNMGYLFGWAKRRSWDCVAHCESPATRDVALSPCVIMPNNIPRLDDDDDVSAFQNKTEIPIGKRNDNRVSYGRYV</sequence>
<gene>
    <name evidence="1" type="ORF">OUZ56_021241</name>
</gene>
<evidence type="ECO:0000313" key="1">
    <source>
        <dbReference type="EMBL" id="KAK4012142.1"/>
    </source>
</evidence>
<name>A0ABQ9ZGT3_9CRUS</name>
<reference evidence="1 2" key="1">
    <citation type="journal article" date="2023" name="Nucleic Acids Res.">
        <title>The hologenome of Daphnia magna reveals possible DNA methylation and microbiome-mediated evolution of the host genome.</title>
        <authorList>
            <person name="Chaturvedi A."/>
            <person name="Li X."/>
            <person name="Dhandapani V."/>
            <person name="Marshall H."/>
            <person name="Kissane S."/>
            <person name="Cuenca-Cambronero M."/>
            <person name="Asole G."/>
            <person name="Calvet F."/>
            <person name="Ruiz-Romero M."/>
            <person name="Marangio P."/>
            <person name="Guigo R."/>
            <person name="Rago D."/>
            <person name="Mirbahai L."/>
            <person name="Eastwood N."/>
            <person name="Colbourne J.K."/>
            <person name="Zhou J."/>
            <person name="Mallon E."/>
            <person name="Orsini L."/>
        </authorList>
    </citation>
    <scope>NUCLEOTIDE SEQUENCE [LARGE SCALE GENOMIC DNA]</scope>
    <source>
        <strain evidence="1">LRV0_1</strain>
    </source>
</reference>
<keyword evidence="2" id="KW-1185">Reference proteome</keyword>
<comment type="caution">
    <text evidence="1">The sequence shown here is derived from an EMBL/GenBank/DDBJ whole genome shotgun (WGS) entry which is preliminary data.</text>
</comment>
<dbReference type="Proteomes" id="UP001234178">
    <property type="component" value="Unassembled WGS sequence"/>
</dbReference>
<organism evidence="1 2">
    <name type="scientific">Daphnia magna</name>
    <dbReference type="NCBI Taxonomy" id="35525"/>
    <lineage>
        <taxon>Eukaryota</taxon>
        <taxon>Metazoa</taxon>
        <taxon>Ecdysozoa</taxon>
        <taxon>Arthropoda</taxon>
        <taxon>Crustacea</taxon>
        <taxon>Branchiopoda</taxon>
        <taxon>Diplostraca</taxon>
        <taxon>Cladocera</taxon>
        <taxon>Anomopoda</taxon>
        <taxon>Daphniidae</taxon>
        <taxon>Daphnia</taxon>
    </lineage>
</organism>
<protein>
    <submittedName>
        <fullName evidence="1">Uncharacterized protein</fullName>
    </submittedName>
</protein>
<accession>A0ABQ9ZGT3</accession>